<protein>
    <submittedName>
        <fullName evidence="2">Uncharacterized protein</fullName>
    </submittedName>
</protein>
<sequence>MVSPQVVSVGDGSSLRACAIGSWLQAREDCAGFGNEYLLVRMSKFQPLQPNLLPLSASAPCTSRARRVSQHPASSPSSSRAPISRPPQPDSARAPVGSGVHPPALRRTKDHRPTAFPRPTAAATRHQADNPDPYNTMVFICRRLEPLVSEDTLQKYFVPLAVCALDEGKMDADADAERGGLTIRYGGQGFPVGVSGIRANPYLESRRRQIRTARLRVAMEATASAMYMRITPITALTAACAAFHGCGAEDAAWRGGGGAVWVPGIGVNRYWHQANTGRLDSNSSSLGITGRVRLRAFLLISILRMGGWMSGLIVSSLCSRFAVASSSLAGPAAPL</sequence>
<reference evidence="2" key="1">
    <citation type="submission" date="2020-05" db="EMBL/GenBank/DDBJ databases">
        <title>Mycena genomes resolve the evolution of fungal bioluminescence.</title>
        <authorList>
            <person name="Tsai I.J."/>
        </authorList>
    </citation>
    <scope>NUCLEOTIDE SEQUENCE</scope>
    <source>
        <strain evidence="2">160909Yilan</strain>
    </source>
</reference>
<organism evidence="2 3">
    <name type="scientific">Mycena sanguinolenta</name>
    <dbReference type="NCBI Taxonomy" id="230812"/>
    <lineage>
        <taxon>Eukaryota</taxon>
        <taxon>Fungi</taxon>
        <taxon>Dikarya</taxon>
        <taxon>Basidiomycota</taxon>
        <taxon>Agaricomycotina</taxon>
        <taxon>Agaricomycetes</taxon>
        <taxon>Agaricomycetidae</taxon>
        <taxon>Agaricales</taxon>
        <taxon>Marasmiineae</taxon>
        <taxon>Mycenaceae</taxon>
        <taxon>Mycena</taxon>
    </lineage>
</organism>
<evidence type="ECO:0000256" key="1">
    <source>
        <dbReference type="SAM" id="MobiDB-lite"/>
    </source>
</evidence>
<proteinExistence type="predicted"/>
<feature type="region of interest" description="Disordered" evidence="1">
    <location>
        <begin position="63"/>
        <end position="129"/>
    </location>
</feature>
<evidence type="ECO:0000313" key="2">
    <source>
        <dbReference type="EMBL" id="KAF7337252.1"/>
    </source>
</evidence>
<name>A0A8H6XAW4_9AGAR</name>
<dbReference type="Proteomes" id="UP000623467">
    <property type="component" value="Unassembled WGS sequence"/>
</dbReference>
<dbReference type="EMBL" id="JACAZH010000035">
    <property type="protein sequence ID" value="KAF7337252.1"/>
    <property type="molecule type" value="Genomic_DNA"/>
</dbReference>
<accession>A0A8H6XAW4</accession>
<evidence type="ECO:0000313" key="3">
    <source>
        <dbReference type="Proteomes" id="UP000623467"/>
    </source>
</evidence>
<comment type="caution">
    <text evidence="2">The sequence shown here is derived from an EMBL/GenBank/DDBJ whole genome shotgun (WGS) entry which is preliminary data.</text>
</comment>
<gene>
    <name evidence="2" type="ORF">MSAN_02277700</name>
</gene>
<keyword evidence="3" id="KW-1185">Reference proteome</keyword>
<feature type="compositionally biased region" description="Low complexity" evidence="1">
    <location>
        <begin position="114"/>
        <end position="125"/>
    </location>
</feature>
<feature type="compositionally biased region" description="Low complexity" evidence="1">
    <location>
        <begin position="70"/>
        <end position="83"/>
    </location>
</feature>
<dbReference type="AlphaFoldDB" id="A0A8H6XAW4"/>